<dbReference type="SMART" id="SM00387">
    <property type="entry name" value="HATPase_c"/>
    <property type="match status" value="1"/>
</dbReference>
<keyword evidence="6" id="KW-0902">Two-component regulatory system</keyword>
<keyword evidence="4 9" id="KW-0808">Transferase</keyword>
<dbReference type="Pfam" id="PF00512">
    <property type="entry name" value="HisKA"/>
    <property type="match status" value="1"/>
</dbReference>
<dbReference type="FunFam" id="3.30.565.10:FF:000006">
    <property type="entry name" value="Sensor histidine kinase WalK"/>
    <property type="match status" value="1"/>
</dbReference>
<evidence type="ECO:0000256" key="1">
    <source>
        <dbReference type="ARBA" id="ARBA00000085"/>
    </source>
</evidence>
<feature type="domain" description="Histidine kinase" evidence="8">
    <location>
        <begin position="126"/>
        <end position="349"/>
    </location>
</feature>
<proteinExistence type="predicted"/>
<keyword evidence="7" id="KW-0472">Membrane</keyword>
<dbReference type="InterPro" id="IPR036890">
    <property type="entry name" value="HATPase_C_sf"/>
</dbReference>
<dbReference type="OrthoDB" id="9813151at2"/>
<dbReference type="PRINTS" id="PR00344">
    <property type="entry name" value="BCTRLSENSOR"/>
</dbReference>
<keyword evidence="5" id="KW-0418">Kinase</keyword>
<comment type="catalytic activity">
    <reaction evidence="1">
        <text>ATP + protein L-histidine = ADP + protein N-phospho-L-histidine.</text>
        <dbReference type="EC" id="2.7.13.3"/>
    </reaction>
</comment>
<dbReference type="CDD" id="cd00082">
    <property type="entry name" value="HisKA"/>
    <property type="match status" value="1"/>
</dbReference>
<dbReference type="SUPFAM" id="SSF55874">
    <property type="entry name" value="ATPase domain of HSP90 chaperone/DNA topoisomerase II/histidine kinase"/>
    <property type="match status" value="1"/>
</dbReference>
<dbReference type="STRING" id="1279009.ADICEAN_01453"/>
<evidence type="ECO:0000256" key="4">
    <source>
        <dbReference type="ARBA" id="ARBA00022679"/>
    </source>
</evidence>
<dbReference type="GO" id="GO:0000155">
    <property type="term" value="F:phosphorelay sensor kinase activity"/>
    <property type="evidence" value="ECO:0007669"/>
    <property type="project" value="InterPro"/>
</dbReference>
<dbReference type="GO" id="GO:0016036">
    <property type="term" value="P:cellular response to phosphate starvation"/>
    <property type="evidence" value="ECO:0007669"/>
    <property type="project" value="TreeGrafter"/>
</dbReference>
<gene>
    <name evidence="9" type="primary">phoR_2</name>
    <name evidence="9" type="ORF">ADICEAN_01453</name>
</gene>
<dbReference type="Pfam" id="PF02518">
    <property type="entry name" value="HATPase_c"/>
    <property type="match status" value="1"/>
</dbReference>
<evidence type="ECO:0000259" key="8">
    <source>
        <dbReference type="PROSITE" id="PS50109"/>
    </source>
</evidence>
<dbReference type="PATRIC" id="fig|1279009.4.peg.1472"/>
<dbReference type="RefSeq" id="WP_009194853.1">
    <property type="nucleotide sequence ID" value="NZ_AODQ01000026.1"/>
</dbReference>
<comment type="caution">
    <text evidence="9">The sequence shown here is derived from an EMBL/GenBank/DDBJ whole genome shotgun (WGS) entry which is preliminary data.</text>
</comment>
<dbReference type="SUPFAM" id="SSF47384">
    <property type="entry name" value="Homodimeric domain of signal transducing histidine kinase"/>
    <property type="match status" value="1"/>
</dbReference>
<evidence type="ECO:0000256" key="6">
    <source>
        <dbReference type="ARBA" id="ARBA00023012"/>
    </source>
</evidence>
<dbReference type="InterPro" id="IPR003594">
    <property type="entry name" value="HATPase_dom"/>
</dbReference>
<dbReference type="Proteomes" id="UP000011910">
    <property type="component" value="Unassembled WGS sequence"/>
</dbReference>
<dbReference type="SMART" id="SM00388">
    <property type="entry name" value="HisKA"/>
    <property type="match status" value="1"/>
</dbReference>
<keyword evidence="3" id="KW-0597">Phosphoprotein</keyword>
<keyword evidence="7" id="KW-1133">Transmembrane helix</keyword>
<dbReference type="eggNOG" id="COG5002">
    <property type="taxonomic scope" value="Bacteria"/>
</dbReference>
<dbReference type="Gene3D" id="1.10.287.130">
    <property type="match status" value="1"/>
</dbReference>
<keyword evidence="10" id="KW-1185">Reference proteome</keyword>
<evidence type="ECO:0000256" key="2">
    <source>
        <dbReference type="ARBA" id="ARBA00012438"/>
    </source>
</evidence>
<feature type="transmembrane region" description="Helical" evidence="7">
    <location>
        <begin position="7"/>
        <end position="27"/>
    </location>
</feature>
<dbReference type="PANTHER" id="PTHR45453:SF1">
    <property type="entry name" value="PHOSPHATE REGULON SENSOR PROTEIN PHOR"/>
    <property type="match status" value="1"/>
</dbReference>
<accession>M7N890</accession>
<dbReference type="EMBL" id="AODQ01000026">
    <property type="protein sequence ID" value="EMR03431.1"/>
    <property type="molecule type" value="Genomic_DNA"/>
</dbReference>
<evidence type="ECO:0000256" key="3">
    <source>
        <dbReference type="ARBA" id="ARBA00022553"/>
    </source>
</evidence>
<dbReference type="InterPro" id="IPR050351">
    <property type="entry name" value="BphY/WalK/GraS-like"/>
</dbReference>
<organism evidence="9 10">
    <name type="scientific">Cesiribacter andamanensis AMV16</name>
    <dbReference type="NCBI Taxonomy" id="1279009"/>
    <lineage>
        <taxon>Bacteria</taxon>
        <taxon>Pseudomonadati</taxon>
        <taxon>Bacteroidota</taxon>
        <taxon>Cytophagia</taxon>
        <taxon>Cytophagales</taxon>
        <taxon>Cesiribacteraceae</taxon>
        <taxon>Cesiribacter</taxon>
    </lineage>
</organism>
<dbReference type="InterPro" id="IPR003661">
    <property type="entry name" value="HisK_dim/P_dom"/>
</dbReference>
<name>M7N890_9BACT</name>
<dbReference type="AlphaFoldDB" id="M7N890"/>
<reference evidence="9 10" key="1">
    <citation type="journal article" date="2013" name="Genome Announc.">
        <title>Draft Genome Sequence of Cesiribacter andamanensis Strain AMV16T, Isolated from a Soil Sample from a Mud Volcano in the Andaman Islands, India.</title>
        <authorList>
            <person name="Shivaji S."/>
            <person name="Ara S."/>
            <person name="Begum Z."/>
            <person name="Srinivas T.N."/>
            <person name="Singh A."/>
            <person name="Kumar Pinnaka A."/>
        </authorList>
    </citation>
    <scope>NUCLEOTIDE SEQUENCE [LARGE SCALE GENOMIC DNA]</scope>
    <source>
        <strain evidence="9 10">AMV16</strain>
    </source>
</reference>
<evidence type="ECO:0000256" key="7">
    <source>
        <dbReference type="SAM" id="Phobius"/>
    </source>
</evidence>
<evidence type="ECO:0000256" key="5">
    <source>
        <dbReference type="ARBA" id="ARBA00022777"/>
    </source>
</evidence>
<dbReference type="CDD" id="cd00075">
    <property type="entry name" value="HATPase"/>
    <property type="match status" value="1"/>
</dbReference>
<dbReference type="PROSITE" id="PS50109">
    <property type="entry name" value="HIS_KIN"/>
    <property type="match status" value="1"/>
</dbReference>
<dbReference type="EC" id="2.7.13.3" evidence="2"/>
<evidence type="ECO:0000313" key="10">
    <source>
        <dbReference type="Proteomes" id="UP000011910"/>
    </source>
</evidence>
<evidence type="ECO:0000313" key="9">
    <source>
        <dbReference type="EMBL" id="EMR03431.1"/>
    </source>
</evidence>
<dbReference type="Gene3D" id="3.30.565.10">
    <property type="entry name" value="Histidine kinase-like ATPase, C-terminal domain"/>
    <property type="match status" value="1"/>
</dbReference>
<dbReference type="PANTHER" id="PTHR45453">
    <property type="entry name" value="PHOSPHATE REGULON SENSOR PROTEIN PHOR"/>
    <property type="match status" value="1"/>
</dbReference>
<dbReference type="InterPro" id="IPR036097">
    <property type="entry name" value="HisK_dim/P_sf"/>
</dbReference>
<protein>
    <recommendedName>
        <fullName evidence="2">histidine kinase</fullName>
        <ecNumber evidence="2">2.7.13.3</ecNumber>
    </recommendedName>
</protein>
<feature type="transmembrane region" description="Helical" evidence="7">
    <location>
        <begin position="33"/>
        <end position="59"/>
    </location>
</feature>
<dbReference type="InterPro" id="IPR004358">
    <property type="entry name" value="Sig_transdc_His_kin-like_C"/>
</dbReference>
<dbReference type="InterPro" id="IPR005467">
    <property type="entry name" value="His_kinase_dom"/>
</dbReference>
<dbReference type="GO" id="GO:0005886">
    <property type="term" value="C:plasma membrane"/>
    <property type="evidence" value="ECO:0007669"/>
    <property type="project" value="TreeGrafter"/>
</dbReference>
<keyword evidence="7" id="KW-0812">Transmembrane</keyword>
<sequence length="362" mass="40910">MLHTARAVAILLALSVAGITAAFLSLVDGVSSLGVLVSFLVAGAATYLLSFITLEFFIFREINHIHEVLHKLKKKDLSFLQEASAKDTRNPLRRINQEIFNFAGLKQREIEELKRMADFRREFLADVSHELKTPIFAAQGYIYTLLDGAADDEAVRTRFLQKAANSLDGLDVLVQDLLMLSQLETKQIRMYYSYFNLAELIRAVFDQMEGKAESQGIALRLPADFPEQLWVWADKQRIQQVITNLTSNAIKYSNDSPEGGGWVEAQVREEGDRIRVLIKDNGRGIPAEHLNRIFERFYRVEKSRAKVSGGTGLGLAIVKHILEAHKSQIDVQSEVGKGSVFSFRLKKRKDKRSRSQQTELAE</sequence>
<dbReference type="GO" id="GO:0004721">
    <property type="term" value="F:phosphoprotein phosphatase activity"/>
    <property type="evidence" value="ECO:0007669"/>
    <property type="project" value="TreeGrafter"/>
</dbReference>